<sequence>MEVLMLNVSFLELKIPPLLLCLITGLLMKILASFWPFFQFSVQPFFVFLFAAAGSFIIFLASHQFNKQQASVNPLQPMKTAVLARRGIYRFSRNPMYLGMTVLLFAWGIYLQAVSGFLGVLLFVLYLTQFQIKPEERFLFKKFGPLYQDYCQQTRRWL</sequence>
<accession>A0A372KJ87</accession>
<dbReference type="KEGG" id="schj:DDV21_009280"/>
<feature type="transmembrane region" description="Helical" evidence="5">
    <location>
        <begin position="104"/>
        <end position="127"/>
    </location>
</feature>
<dbReference type="GO" id="GO:0008168">
    <property type="term" value="F:methyltransferase activity"/>
    <property type="evidence" value="ECO:0007669"/>
    <property type="project" value="UniProtKB-KW"/>
</dbReference>
<dbReference type="Proteomes" id="UP000262901">
    <property type="component" value="Unassembled WGS sequence"/>
</dbReference>
<protein>
    <submittedName>
        <fullName evidence="8">Isoprenylcysteine carboxylmethyltransferase family protein</fullName>
    </submittedName>
</protein>
<gene>
    <name evidence="6" type="ORF">DDV21_009280</name>
    <name evidence="7" type="ORF">DDV22_08165</name>
    <name evidence="8" type="ORF">DDV23_10315</name>
</gene>
<name>A0A372KJ87_9STRE</name>
<evidence type="ECO:0000256" key="3">
    <source>
        <dbReference type="ARBA" id="ARBA00022989"/>
    </source>
</evidence>
<keyword evidence="4 5" id="KW-0472">Membrane</keyword>
<organism evidence="8 10">
    <name type="scientific">Streptococcus chenjunshii</name>
    <dbReference type="NCBI Taxonomy" id="2173853"/>
    <lineage>
        <taxon>Bacteria</taxon>
        <taxon>Bacillati</taxon>
        <taxon>Bacillota</taxon>
        <taxon>Bacilli</taxon>
        <taxon>Lactobacillales</taxon>
        <taxon>Streptococcaceae</taxon>
        <taxon>Streptococcus</taxon>
    </lineage>
</organism>
<accession>A0A346NE08</accession>
<reference evidence="8 10" key="2">
    <citation type="submission" date="2018-08" db="EMBL/GenBank/DDBJ databases">
        <title>Draft genome of Streptococcus sp. nov. Z1.</title>
        <authorList>
            <person name="Tian Z."/>
        </authorList>
    </citation>
    <scope>NUCLEOTIDE SEQUENCE [LARGE SCALE GENOMIC DNA]</scope>
    <source>
        <strain evidence="8">Z1</strain>
        <strain evidence="10">Z1(2018)</strain>
    </source>
</reference>
<dbReference type="PANTHER" id="PTHR12714:SF24">
    <property type="entry name" value="SLR1182 PROTEIN"/>
    <property type="match status" value="1"/>
</dbReference>
<proteinExistence type="predicted"/>
<dbReference type="GO" id="GO:0032259">
    <property type="term" value="P:methylation"/>
    <property type="evidence" value="ECO:0007669"/>
    <property type="project" value="UniProtKB-KW"/>
</dbReference>
<feature type="transmembrane region" description="Helical" evidence="5">
    <location>
        <begin position="15"/>
        <end position="38"/>
    </location>
</feature>
<reference evidence="7 11" key="1">
    <citation type="submission" date="2018-08" db="EMBL/GenBank/DDBJ databases">
        <title>Draft genome of Streptococcus sp .nov. Z2.</title>
        <authorList>
            <person name="Tian Z."/>
        </authorList>
    </citation>
    <scope>NUCLEOTIDE SEQUENCE [LARGE SCALE GENOMIC DNA]</scope>
    <source>
        <strain evidence="7 11">Z2</strain>
    </source>
</reference>
<dbReference type="EMBL" id="CP031733">
    <property type="protein sequence ID" value="AXQ79253.1"/>
    <property type="molecule type" value="Genomic_DNA"/>
</dbReference>
<reference evidence="9" key="3">
    <citation type="submission" date="2018-08" db="EMBL/GenBank/DDBJ databases">
        <title>Streptococcus chenjunshii sp. nov., isolated from stools sample of the Tibetan antelope in the Qinghai-Tibet plateau, China.</title>
        <authorList>
            <person name="Tian Z."/>
        </authorList>
    </citation>
    <scope>NUCLEOTIDE SEQUENCE [LARGE SCALE GENOMIC DNA]</scope>
    <source>
        <strain evidence="9">Z15</strain>
    </source>
</reference>
<evidence type="ECO:0000313" key="8">
    <source>
        <dbReference type="EMBL" id="RFU52327.1"/>
    </source>
</evidence>
<keyword evidence="3 5" id="KW-1133">Transmembrane helix</keyword>
<keyword evidence="8" id="KW-0489">Methyltransferase</keyword>
<evidence type="ECO:0000256" key="4">
    <source>
        <dbReference type="ARBA" id="ARBA00023136"/>
    </source>
</evidence>
<dbReference type="InterPro" id="IPR007318">
    <property type="entry name" value="Phopholipid_MeTrfase"/>
</dbReference>
<dbReference type="PANTHER" id="PTHR12714">
    <property type="entry name" value="PROTEIN-S ISOPRENYLCYSTEINE O-METHYLTRANSFERASE"/>
    <property type="match status" value="1"/>
</dbReference>
<dbReference type="AlphaFoldDB" id="A0A372KJ87"/>
<evidence type="ECO:0000256" key="2">
    <source>
        <dbReference type="ARBA" id="ARBA00022692"/>
    </source>
</evidence>
<dbReference type="Gene3D" id="1.20.120.1630">
    <property type="match status" value="1"/>
</dbReference>
<comment type="subcellular location">
    <subcellularLocation>
        <location evidence="1">Endomembrane system</location>
        <topology evidence="1">Multi-pass membrane protein</topology>
    </subcellularLocation>
</comment>
<keyword evidence="8" id="KW-0808">Transferase</keyword>
<dbReference type="Proteomes" id="UP000246115">
    <property type="component" value="Chromosome"/>
</dbReference>
<dbReference type="OrthoDB" id="5471300at2"/>
<reference evidence="6" key="4">
    <citation type="journal article" date="2019" name="Int. J. Syst. Evol. Microbiol.">
        <title>Streptococcus chenjunshii sp. nov. isolated from feces of Tibetan antelopes.</title>
        <authorList>
            <person name="Tian Z."/>
            <person name="Lu S."/>
            <person name="Jin D."/>
            <person name="Yang J."/>
            <person name="Pu J."/>
            <person name="Lai X.H."/>
            <person name="Bai X.N."/>
            <person name="Wu X.M."/>
            <person name="Li J."/>
            <person name="Wang S."/>
            <person name="Xu J."/>
        </authorList>
    </citation>
    <scope>NUCLEOTIDE SEQUENCE</scope>
    <source>
        <strain evidence="6">Z15</strain>
    </source>
</reference>
<dbReference type="EMBL" id="QVQY01000023">
    <property type="protein sequence ID" value="RFU50566.1"/>
    <property type="molecule type" value="Genomic_DNA"/>
</dbReference>
<keyword evidence="2 5" id="KW-0812">Transmembrane</keyword>
<dbReference type="GO" id="GO:0012505">
    <property type="term" value="C:endomembrane system"/>
    <property type="evidence" value="ECO:0007669"/>
    <property type="project" value="UniProtKB-SubCell"/>
</dbReference>
<evidence type="ECO:0000313" key="11">
    <source>
        <dbReference type="Proteomes" id="UP000264056"/>
    </source>
</evidence>
<evidence type="ECO:0000313" key="6">
    <source>
        <dbReference type="EMBL" id="AXQ79253.1"/>
    </source>
</evidence>
<feature type="transmembrane region" description="Helical" evidence="5">
    <location>
        <begin position="45"/>
        <end position="65"/>
    </location>
</feature>
<evidence type="ECO:0000313" key="7">
    <source>
        <dbReference type="EMBL" id="RFU50566.1"/>
    </source>
</evidence>
<keyword evidence="11" id="KW-1185">Reference proteome</keyword>
<evidence type="ECO:0000256" key="5">
    <source>
        <dbReference type="SAM" id="Phobius"/>
    </source>
</evidence>
<dbReference type="EMBL" id="QVQZ01000041">
    <property type="protein sequence ID" value="RFU52327.1"/>
    <property type="molecule type" value="Genomic_DNA"/>
</dbReference>
<evidence type="ECO:0000313" key="9">
    <source>
        <dbReference type="Proteomes" id="UP000246115"/>
    </source>
</evidence>
<dbReference type="Pfam" id="PF04191">
    <property type="entry name" value="PEMT"/>
    <property type="match status" value="1"/>
</dbReference>
<dbReference type="Proteomes" id="UP000264056">
    <property type="component" value="Unassembled WGS sequence"/>
</dbReference>
<evidence type="ECO:0000256" key="1">
    <source>
        <dbReference type="ARBA" id="ARBA00004127"/>
    </source>
</evidence>
<evidence type="ECO:0000313" key="10">
    <source>
        <dbReference type="Proteomes" id="UP000262901"/>
    </source>
</evidence>